<dbReference type="InterPro" id="IPR039425">
    <property type="entry name" value="RNA_pol_sigma-70-like"/>
</dbReference>
<evidence type="ECO:0000259" key="8">
    <source>
        <dbReference type="Pfam" id="PF04542"/>
    </source>
</evidence>
<keyword evidence="6" id="KW-0804">Transcription</keyword>
<dbReference type="PANTHER" id="PTHR43133">
    <property type="entry name" value="RNA POLYMERASE ECF-TYPE SIGMA FACTO"/>
    <property type="match status" value="1"/>
</dbReference>
<accession>A0A9D1QHV9</accession>
<evidence type="ECO:0000313" key="10">
    <source>
        <dbReference type="EMBL" id="HIW12477.1"/>
    </source>
</evidence>
<dbReference type="GO" id="GO:0016987">
    <property type="term" value="F:sigma factor activity"/>
    <property type="evidence" value="ECO:0007669"/>
    <property type="project" value="UniProtKB-KW"/>
</dbReference>
<dbReference type="SUPFAM" id="SSF88946">
    <property type="entry name" value="Sigma2 domain of RNA polymerase sigma factors"/>
    <property type="match status" value="1"/>
</dbReference>
<comment type="similarity">
    <text evidence="1">Belongs to the sigma-70 factor family.</text>
</comment>
<dbReference type="InterPro" id="IPR014284">
    <property type="entry name" value="RNA_pol_sigma-70_dom"/>
</dbReference>
<keyword evidence="3" id="KW-0805">Transcription regulation</keyword>
<evidence type="ECO:0000256" key="5">
    <source>
        <dbReference type="ARBA" id="ARBA00023125"/>
    </source>
</evidence>
<evidence type="ECO:0000256" key="6">
    <source>
        <dbReference type="ARBA" id="ARBA00023163"/>
    </source>
</evidence>
<dbReference type="InterPro" id="IPR007627">
    <property type="entry name" value="RNA_pol_sigma70_r2"/>
</dbReference>
<dbReference type="AlphaFoldDB" id="A0A9D1QHV9"/>
<organism evidence="10 11">
    <name type="scientific">Candidatus Salinicoccus stercoripullorum</name>
    <dbReference type="NCBI Taxonomy" id="2838756"/>
    <lineage>
        <taxon>Bacteria</taxon>
        <taxon>Bacillati</taxon>
        <taxon>Bacillota</taxon>
        <taxon>Bacilli</taxon>
        <taxon>Bacillales</taxon>
        <taxon>Staphylococcaceae</taxon>
        <taxon>Salinicoccus</taxon>
    </lineage>
</organism>
<evidence type="ECO:0000256" key="1">
    <source>
        <dbReference type="ARBA" id="ARBA00007788"/>
    </source>
</evidence>
<evidence type="ECO:0000313" key="11">
    <source>
        <dbReference type="Proteomes" id="UP000823989"/>
    </source>
</evidence>
<dbReference type="InterPro" id="IPR016032">
    <property type="entry name" value="Sig_transdc_resp-reg_C-effctor"/>
</dbReference>
<dbReference type="NCBIfam" id="TIGR02937">
    <property type="entry name" value="sigma70-ECF"/>
    <property type="match status" value="1"/>
</dbReference>
<keyword evidence="4" id="KW-0731">Sigma factor</keyword>
<dbReference type="PANTHER" id="PTHR43133:SF8">
    <property type="entry name" value="RNA POLYMERASE SIGMA FACTOR HI_1459-RELATED"/>
    <property type="match status" value="1"/>
</dbReference>
<proteinExistence type="inferred from homology"/>
<dbReference type="GO" id="GO:0003677">
    <property type="term" value="F:DNA binding"/>
    <property type="evidence" value="ECO:0007669"/>
    <property type="project" value="UniProtKB-KW"/>
</dbReference>
<dbReference type="Pfam" id="PF04542">
    <property type="entry name" value="Sigma70_r2"/>
    <property type="match status" value="1"/>
</dbReference>
<dbReference type="Proteomes" id="UP000823989">
    <property type="component" value="Unassembled WGS sequence"/>
</dbReference>
<dbReference type="InterPro" id="IPR036388">
    <property type="entry name" value="WH-like_DNA-bd_sf"/>
</dbReference>
<feature type="domain" description="RNA polymerase sigma-70 region 2" evidence="8">
    <location>
        <begin position="42"/>
        <end position="111"/>
    </location>
</feature>
<protein>
    <recommendedName>
        <fullName evidence="2">RNA polymerase sigma factor SigS</fullName>
    </recommendedName>
</protein>
<dbReference type="GO" id="GO:0006352">
    <property type="term" value="P:DNA-templated transcription initiation"/>
    <property type="evidence" value="ECO:0007669"/>
    <property type="project" value="InterPro"/>
</dbReference>
<comment type="function">
    <text evidence="7">Sigma factors are initiation factors that promote the attachment of RNA polymerase to specific initiation sites and are then released. Sigma-S contributes to the protection against external stress, thus playing a role in cellular fitness and survival.</text>
</comment>
<evidence type="ECO:0000259" key="9">
    <source>
        <dbReference type="Pfam" id="PF08281"/>
    </source>
</evidence>
<comment type="caution">
    <text evidence="10">The sequence shown here is derived from an EMBL/GenBank/DDBJ whole genome shotgun (WGS) entry which is preliminary data.</text>
</comment>
<evidence type="ECO:0000256" key="7">
    <source>
        <dbReference type="ARBA" id="ARBA00024701"/>
    </source>
</evidence>
<evidence type="ECO:0000256" key="3">
    <source>
        <dbReference type="ARBA" id="ARBA00023015"/>
    </source>
</evidence>
<dbReference type="InterPro" id="IPR013249">
    <property type="entry name" value="RNA_pol_sigma70_r4_t2"/>
</dbReference>
<reference evidence="10" key="2">
    <citation type="submission" date="2021-04" db="EMBL/GenBank/DDBJ databases">
        <authorList>
            <person name="Gilroy R."/>
        </authorList>
    </citation>
    <scope>NUCLEOTIDE SEQUENCE</scope>
    <source>
        <strain evidence="10">ChiHjej13B12-752</strain>
    </source>
</reference>
<evidence type="ECO:0000256" key="4">
    <source>
        <dbReference type="ARBA" id="ARBA00023082"/>
    </source>
</evidence>
<dbReference type="SUPFAM" id="SSF46894">
    <property type="entry name" value="C-terminal effector domain of the bipartite response regulators"/>
    <property type="match status" value="1"/>
</dbReference>
<dbReference type="Gene3D" id="1.10.1740.10">
    <property type="match status" value="1"/>
</dbReference>
<keyword evidence="5" id="KW-0238">DNA-binding</keyword>
<dbReference type="EMBL" id="DXHR01000018">
    <property type="protein sequence ID" value="HIW12477.1"/>
    <property type="molecule type" value="Genomic_DNA"/>
</dbReference>
<reference evidence="10" key="1">
    <citation type="journal article" date="2021" name="PeerJ">
        <title>Extensive microbial diversity within the chicken gut microbiome revealed by metagenomics and culture.</title>
        <authorList>
            <person name="Gilroy R."/>
            <person name="Ravi A."/>
            <person name="Getino M."/>
            <person name="Pursley I."/>
            <person name="Horton D.L."/>
            <person name="Alikhan N.F."/>
            <person name="Baker D."/>
            <person name="Gharbi K."/>
            <person name="Hall N."/>
            <person name="Watson M."/>
            <person name="Adriaenssens E.M."/>
            <person name="Foster-Nyarko E."/>
            <person name="Jarju S."/>
            <person name="Secka A."/>
            <person name="Antonio M."/>
            <person name="Oren A."/>
            <person name="Chaudhuri R.R."/>
            <person name="La Ragione R."/>
            <person name="Hildebrand F."/>
            <person name="Pallen M.J."/>
        </authorList>
    </citation>
    <scope>NUCLEOTIDE SEQUENCE</scope>
    <source>
        <strain evidence="10">ChiHjej13B12-752</strain>
    </source>
</reference>
<dbReference type="Gene3D" id="1.10.10.10">
    <property type="entry name" value="Winged helix-like DNA-binding domain superfamily/Winged helix DNA-binding domain"/>
    <property type="match status" value="1"/>
</dbReference>
<sequence>MVSSGNTFRCIDTSQEIVMTGFEENEETEHMDADDRAFDLRIREYEPMIQSIIGRLNVRFDQDDYMQVGRLAVYNALSTFDDIAARGATESQFVYTRIYQRMIDEIRRVSRYTNNVSATDDDVLMENTGAAGGEAVLLAELRGMLGTLDRRERQWLLLTLDGYTVVEIAAASGFSVSSVKNWRRSARAKLGALRG</sequence>
<dbReference type="Pfam" id="PF08281">
    <property type="entry name" value="Sigma70_r4_2"/>
    <property type="match status" value="1"/>
</dbReference>
<dbReference type="InterPro" id="IPR013325">
    <property type="entry name" value="RNA_pol_sigma_r2"/>
</dbReference>
<evidence type="ECO:0000256" key="2">
    <source>
        <dbReference type="ARBA" id="ARBA00021245"/>
    </source>
</evidence>
<name>A0A9D1QHV9_9STAP</name>
<gene>
    <name evidence="10" type="ORF">H9891_04880</name>
</gene>
<feature type="domain" description="RNA polymerase sigma factor 70 region 4 type 2" evidence="9">
    <location>
        <begin position="139"/>
        <end position="190"/>
    </location>
</feature>